<evidence type="ECO:0000313" key="2">
    <source>
        <dbReference type="Proteomes" id="UP001327560"/>
    </source>
</evidence>
<keyword evidence="2" id="KW-1185">Reference proteome</keyword>
<gene>
    <name evidence="1" type="ORF">Cni_G10161</name>
</gene>
<dbReference type="EMBL" id="CP136892">
    <property type="protein sequence ID" value="WOL01445.1"/>
    <property type="molecule type" value="Genomic_DNA"/>
</dbReference>
<name>A0AAQ3K5M8_9LILI</name>
<accession>A0AAQ3K5M8</accession>
<organism evidence="1 2">
    <name type="scientific">Canna indica</name>
    <name type="common">Indian-shot</name>
    <dbReference type="NCBI Taxonomy" id="4628"/>
    <lineage>
        <taxon>Eukaryota</taxon>
        <taxon>Viridiplantae</taxon>
        <taxon>Streptophyta</taxon>
        <taxon>Embryophyta</taxon>
        <taxon>Tracheophyta</taxon>
        <taxon>Spermatophyta</taxon>
        <taxon>Magnoliopsida</taxon>
        <taxon>Liliopsida</taxon>
        <taxon>Zingiberales</taxon>
        <taxon>Cannaceae</taxon>
        <taxon>Canna</taxon>
    </lineage>
</organism>
<protein>
    <submittedName>
        <fullName evidence="1">Uncharacterized protein</fullName>
    </submittedName>
</protein>
<dbReference type="Proteomes" id="UP001327560">
    <property type="component" value="Chromosome 3"/>
</dbReference>
<reference evidence="1 2" key="1">
    <citation type="submission" date="2023-10" db="EMBL/GenBank/DDBJ databases">
        <title>Chromosome-scale genome assembly provides insights into flower coloration mechanisms of Canna indica.</title>
        <authorList>
            <person name="Li C."/>
        </authorList>
    </citation>
    <scope>NUCLEOTIDE SEQUENCE [LARGE SCALE GENOMIC DNA]</scope>
    <source>
        <tissue evidence="1">Flower</tissue>
    </source>
</reference>
<sequence length="101" mass="11449">MVLQNNRVGNWNTWIMTGFASEVPKNLRGDQKRNLPNKSEVLLSISKYAPESNKVNCIWFKVLSVPQIYKIGAIFWDDKYGGAKGLSQEVNGESYRDIIGL</sequence>
<evidence type="ECO:0000313" key="1">
    <source>
        <dbReference type="EMBL" id="WOL01445.1"/>
    </source>
</evidence>
<dbReference type="AlphaFoldDB" id="A0AAQ3K5M8"/>
<proteinExistence type="predicted"/>